<dbReference type="RefSeq" id="WP_198576012.1">
    <property type="nucleotide sequence ID" value="NZ_JADWOX010000006.1"/>
</dbReference>
<evidence type="ECO:0000313" key="6">
    <source>
        <dbReference type="EMBL" id="MBI1684084.1"/>
    </source>
</evidence>
<accession>A0ABS0SX29</accession>
<dbReference type="InterPro" id="IPR036390">
    <property type="entry name" value="WH_DNA-bd_sf"/>
</dbReference>
<evidence type="ECO:0000256" key="2">
    <source>
        <dbReference type="ARBA" id="ARBA00023015"/>
    </source>
</evidence>
<name>A0ABS0SX29_9CAUL</name>
<dbReference type="InterPro" id="IPR050389">
    <property type="entry name" value="LysR-type_TF"/>
</dbReference>
<evidence type="ECO:0000256" key="3">
    <source>
        <dbReference type="ARBA" id="ARBA00023125"/>
    </source>
</evidence>
<dbReference type="Pfam" id="PF03466">
    <property type="entry name" value="LysR_substrate"/>
    <property type="match status" value="1"/>
</dbReference>
<evidence type="ECO:0000256" key="1">
    <source>
        <dbReference type="ARBA" id="ARBA00009437"/>
    </source>
</evidence>
<dbReference type="Proteomes" id="UP000639859">
    <property type="component" value="Unassembled WGS sequence"/>
</dbReference>
<keyword evidence="7" id="KW-1185">Reference proteome</keyword>
<dbReference type="InterPro" id="IPR036388">
    <property type="entry name" value="WH-like_DNA-bd_sf"/>
</dbReference>
<keyword evidence="3" id="KW-0238">DNA-binding</keyword>
<keyword evidence="2" id="KW-0805">Transcription regulation</keyword>
<reference evidence="6 7" key="1">
    <citation type="submission" date="2020-11" db="EMBL/GenBank/DDBJ databases">
        <title>genome sequence of strain KACC 18849.</title>
        <authorList>
            <person name="Gao J."/>
            <person name="Zhang X."/>
        </authorList>
    </citation>
    <scope>NUCLEOTIDE SEQUENCE [LARGE SCALE GENOMIC DNA]</scope>
    <source>
        <strain evidence="6 7">KACC 18849</strain>
    </source>
</reference>
<dbReference type="EMBL" id="JADWOX010000006">
    <property type="protein sequence ID" value="MBI1684084.1"/>
    <property type="molecule type" value="Genomic_DNA"/>
</dbReference>
<dbReference type="PROSITE" id="PS50931">
    <property type="entry name" value="HTH_LYSR"/>
    <property type="match status" value="1"/>
</dbReference>
<dbReference type="PANTHER" id="PTHR30118:SF6">
    <property type="entry name" value="HTH-TYPE TRANSCRIPTIONAL REGULATOR LEUO"/>
    <property type="match status" value="1"/>
</dbReference>
<evidence type="ECO:0000259" key="5">
    <source>
        <dbReference type="PROSITE" id="PS50931"/>
    </source>
</evidence>
<comment type="similarity">
    <text evidence="1">Belongs to the LysR transcriptional regulatory family.</text>
</comment>
<dbReference type="SUPFAM" id="SSF53850">
    <property type="entry name" value="Periplasmic binding protein-like II"/>
    <property type="match status" value="1"/>
</dbReference>
<dbReference type="Gene3D" id="1.10.10.10">
    <property type="entry name" value="Winged helix-like DNA-binding domain superfamily/Winged helix DNA-binding domain"/>
    <property type="match status" value="1"/>
</dbReference>
<evidence type="ECO:0000256" key="4">
    <source>
        <dbReference type="ARBA" id="ARBA00023163"/>
    </source>
</evidence>
<dbReference type="InterPro" id="IPR005119">
    <property type="entry name" value="LysR_subst-bd"/>
</dbReference>
<dbReference type="InterPro" id="IPR000847">
    <property type="entry name" value="LysR_HTH_N"/>
</dbReference>
<organism evidence="6 7">
    <name type="scientific">Caulobacter hibisci</name>
    <dbReference type="NCBI Taxonomy" id="2035993"/>
    <lineage>
        <taxon>Bacteria</taxon>
        <taxon>Pseudomonadati</taxon>
        <taxon>Pseudomonadota</taxon>
        <taxon>Alphaproteobacteria</taxon>
        <taxon>Caulobacterales</taxon>
        <taxon>Caulobacteraceae</taxon>
        <taxon>Caulobacter</taxon>
    </lineage>
</organism>
<evidence type="ECO:0000313" key="7">
    <source>
        <dbReference type="Proteomes" id="UP000639859"/>
    </source>
</evidence>
<dbReference type="PANTHER" id="PTHR30118">
    <property type="entry name" value="HTH-TYPE TRANSCRIPTIONAL REGULATOR LEUO-RELATED"/>
    <property type="match status" value="1"/>
</dbReference>
<keyword evidence="4" id="KW-0804">Transcription</keyword>
<proteinExistence type="inferred from homology"/>
<dbReference type="SUPFAM" id="SSF46785">
    <property type="entry name" value="Winged helix' DNA-binding domain"/>
    <property type="match status" value="1"/>
</dbReference>
<sequence>MHLDRFNLNLFVALDAVLNARSVTEAAKSVYLTQPAMSVALKKLRQHYNDELVVYSGGETTLTTLGVALRPRVKELIQTARDALRLTLDFDPATTDQTFRLVTTDILELTYMKDVLGRIARDAPRVTTIVKPFNYESVETLFRDDVDVAIVAEAFASDRFPREPLFSDTFLCVAWEGNSVVGKADEITREQFFSLNHASHASMGPGATQRMNVATSGQAETAFGEIARQRKVTVRTSTLSALPQVIIGTDLLVTMPARFARASAETLPLRCFPIPAPTPVMTFVAQWQPYRTGEPALAWLLDQLKAAAAAMPPVPDDDTGR</sequence>
<dbReference type="Pfam" id="PF00126">
    <property type="entry name" value="HTH_1"/>
    <property type="match status" value="1"/>
</dbReference>
<protein>
    <submittedName>
        <fullName evidence="6">LysR family transcriptional regulator</fullName>
    </submittedName>
</protein>
<feature type="domain" description="HTH lysR-type" evidence="5">
    <location>
        <begin position="6"/>
        <end position="63"/>
    </location>
</feature>
<gene>
    <name evidence="6" type="ORF">I4Q42_10430</name>
</gene>
<dbReference type="Gene3D" id="3.40.190.10">
    <property type="entry name" value="Periplasmic binding protein-like II"/>
    <property type="match status" value="2"/>
</dbReference>
<comment type="caution">
    <text evidence="6">The sequence shown here is derived from an EMBL/GenBank/DDBJ whole genome shotgun (WGS) entry which is preliminary data.</text>
</comment>